<dbReference type="AlphaFoldDB" id="A0AAV7J023"/>
<reference evidence="1 2" key="1">
    <citation type="journal article" date="2021" name="J. Hered.">
        <title>A chromosome-level genome assembly of the parasitoid wasp, Cotesia glomerata (Hymenoptera: Braconidae).</title>
        <authorList>
            <person name="Pinto B.J."/>
            <person name="Weis J.J."/>
            <person name="Gamble T."/>
            <person name="Ode P.J."/>
            <person name="Paul R."/>
            <person name="Zaspel J.M."/>
        </authorList>
    </citation>
    <scope>NUCLEOTIDE SEQUENCE [LARGE SCALE GENOMIC DNA]</scope>
    <source>
        <strain evidence="1">CgM1</strain>
    </source>
</reference>
<evidence type="ECO:0000313" key="2">
    <source>
        <dbReference type="Proteomes" id="UP000826195"/>
    </source>
</evidence>
<proteinExistence type="predicted"/>
<name>A0AAV7J023_COTGL</name>
<sequence>MKNKKHLRFPVYFNDDLTPDEAKLAKKLRDEAKKFREEGKTVKVRPNKITVDKQDCTFDFTSNSLVTSLWSGQVFDTHIISGDFNARLGDIGFLDISLLNSSALIGRVIGSLVKDMWVCPLVTKSDHLPITIELWTSHAPPNTNCLLSIKATSVGIRLTLSATNFTYTPLR</sequence>
<organism evidence="1 2">
    <name type="scientific">Cotesia glomerata</name>
    <name type="common">Lepidopteran parasitic wasp</name>
    <name type="synonym">Apanteles glomeratus</name>
    <dbReference type="NCBI Taxonomy" id="32391"/>
    <lineage>
        <taxon>Eukaryota</taxon>
        <taxon>Metazoa</taxon>
        <taxon>Ecdysozoa</taxon>
        <taxon>Arthropoda</taxon>
        <taxon>Hexapoda</taxon>
        <taxon>Insecta</taxon>
        <taxon>Pterygota</taxon>
        <taxon>Neoptera</taxon>
        <taxon>Endopterygota</taxon>
        <taxon>Hymenoptera</taxon>
        <taxon>Apocrita</taxon>
        <taxon>Ichneumonoidea</taxon>
        <taxon>Braconidae</taxon>
        <taxon>Microgastrinae</taxon>
        <taxon>Cotesia</taxon>
    </lineage>
</organism>
<protein>
    <recommendedName>
        <fullName evidence="3">Endonuclease/exonuclease/phosphatase domain-containing protein</fullName>
    </recommendedName>
</protein>
<keyword evidence="2" id="KW-1185">Reference proteome</keyword>
<dbReference type="EMBL" id="JAHXZJ010000374">
    <property type="protein sequence ID" value="KAH0561068.1"/>
    <property type="molecule type" value="Genomic_DNA"/>
</dbReference>
<comment type="caution">
    <text evidence="1">The sequence shown here is derived from an EMBL/GenBank/DDBJ whole genome shotgun (WGS) entry which is preliminary data.</text>
</comment>
<gene>
    <name evidence="1" type="ORF">KQX54_012156</name>
</gene>
<evidence type="ECO:0008006" key="3">
    <source>
        <dbReference type="Google" id="ProtNLM"/>
    </source>
</evidence>
<evidence type="ECO:0000313" key="1">
    <source>
        <dbReference type="EMBL" id="KAH0561068.1"/>
    </source>
</evidence>
<dbReference type="Proteomes" id="UP000826195">
    <property type="component" value="Unassembled WGS sequence"/>
</dbReference>
<accession>A0AAV7J023</accession>